<sequence length="294" mass="31081">MQANDLFSLVPLAWNGVALSVPEDWRPARLGLGYLFFEDADGPAFEFKWRRGAGREGMEAALRALTPKGRATAGGELPDDWLAALADFELMPLSWRQAGRAGLGAALFCPDCGLAAVFQGFAGPGGFSPGRERLLAAVLRSLRHHDPGLPAFRLFGLSFVAPSGFSLASHEFVPGRFALSFAAGRERLDVVRLAPADVLLAASDLGAVAARVFGAAETEVCTPGTVAGWPAVWLARRQGGGFLDATARHLGRQGRLAVLRHDREANKLLGAALASARPVDREWLAGTAAACVSL</sequence>
<gene>
    <name evidence="1" type="ORF">DesU5LDRAFT_3579</name>
</gene>
<accession>I2Q5Z4</accession>
<evidence type="ECO:0000313" key="1">
    <source>
        <dbReference type="EMBL" id="EIG55200.1"/>
    </source>
</evidence>
<dbReference type="OrthoDB" id="5445923at2"/>
<organism evidence="1">
    <name type="scientific">Desulfovibrio sp. U5L</name>
    <dbReference type="NCBI Taxonomy" id="596152"/>
    <lineage>
        <taxon>Bacteria</taxon>
        <taxon>Pseudomonadati</taxon>
        <taxon>Thermodesulfobacteriota</taxon>
        <taxon>Desulfovibrionia</taxon>
        <taxon>Desulfovibrionales</taxon>
        <taxon>Desulfovibrionaceae</taxon>
        <taxon>Desulfovibrio</taxon>
    </lineage>
</organism>
<proteinExistence type="predicted"/>
<dbReference type="AlphaFoldDB" id="I2Q5Z4"/>
<reference evidence="1" key="1">
    <citation type="submission" date="2011-11" db="EMBL/GenBank/DDBJ databases">
        <title>Improved High-Quality Draft sequence of Desulfovibrio sp. U5L.</title>
        <authorList>
            <consortium name="US DOE Joint Genome Institute"/>
            <person name="Lucas S."/>
            <person name="Han J."/>
            <person name="Lapidus A."/>
            <person name="Cheng J.-F."/>
            <person name="Goodwin L."/>
            <person name="Pitluck S."/>
            <person name="Peters L."/>
            <person name="Ovchinnikova G."/>
            <person name="Held B."/>
            <person name="Detter J.C."/>
            <person name="Han C."/>
            <person name="Tapia R."/>
            <person name="Land M."/>
            <person name="Hauser L."/>
            <person name="Kyrpides N."/>
            <person name="Ivanova N."/>
            <person name="Pagani I."/>
            <person name="Gabster J."/>
            <person name="Walker C."/>
            <person name="Stolyar S."/>
            <person name="Stahl D."/>
            <person name="Arkin A."/>
            <person name="Dehal P."/>
            <person name="Hazen T."/>
            <person name="Woyke T."/>
        </authorList>
    </citation>
    <scope>NUCLEOTIDE SEQUENCE [LARGE SCALE GENOMIC DNA]</scope>
    <source>
        <strain evidence="1">U5L</strain>
    </source>
</reference>
<dbReference type="STRING" id="596152.DesU5LDRAFT_3579"/>
<dbReference type="HOGENOM" id="CLU_065543_0_0_7"/>
<protein>
    <submittedName>
        <fullName evidence="1">Uncharacterized protein</fullName>
    </submittedName>
</protein>
<name>I2Q5Z4_9BACT</name>
<dbReference type="EMBL" id="JH600068">
    <property type="protein sequence ID" value="EIG55200.1"/>
    <property type="molecule type" value="Genomic_DNA"/>
</dbReference>
<dbReference type="eggNOG" id="ENOG5032V6Y">
    <property type="taxonomic scope" value="Bacteria"/>
</dbReference>